<dbReference type="OrthoDB" id="194358at2759"/>
<name>R7URY2_CAPTE</name>
<dbReference type="Proteomes" id="UP000014760">
    <property type="component" value="Unassembled WGS sequence"/>
</dbReference>
<gene>
    <name evidence="5" type="ORF">CAPTEDRAFT_212754</name>
</gene>
<dbReference type="PANTHER" id="PTHR24171">
    <property type="entry name" value="ANKYRIN REPEAT DOMAIN-CONTAINING PROTEIN 39-RELATED"/>
    <property type="match status" value="1"/>
</dbReference>
<evidence type="ECO:0000256" key="4">
    <source>
        <dbReference type="SAM" id="MobiDB-lite"/>
    </source>
</evidence>
<evidence type="ECO:0000313" key="5">
    <source>
        <dbReference type="EMBL" id="ELU06146.1"/>
    </source>
</evidence>
<dbReference type="STRING" id="283909.R7URY2"/>
<keyword evidence="2 3" id="KW-0040">ANK repeat</keyword>
<dbReference type="EnsemblMetazoa" id="CapteT212754">
    <property type="protein sequence ID" value="CapteP212754"/>
    <property type="gene ID" value="CapteG212754"/>
</dbReference>
<dbReference type="HOGENOM" id="CLU_696865_0_0_1"/>
<dbReference type="OMA" id="LRHQANP"/>
<dbReference type="InterPro" id="IPR036770">
    <property type="entry name" value="Ankyrin_rpt-contain_sf"/>
</dbReference>
<dbReference type="EMBL" id="AMQN01001267">
    <property type="status" value="NOT_ANNOTATED_CDS"/>
    <property type="molecule type" value="Genomic_DNA"/>
</dbReference>
<evidence type="ECO:0000313" key="7">
    <source>
        <dbReference type="Proteomes" id="UP000014760"/>
    </source>
</evidence>
<evidence type="ECO:0000313" key="6">
    <source>
        <dbReference type="EnsemblMetazoa" id="CapteP212754"/>
    </source>
</evidence>
<feature type="repeat" description="ANK" evidence="3">
    <location>
        <begin position="73"/>
        <end position="105"/>
    </location>
</feature>
<dbReference type="PROSITE" id="PS50088">
    <property type="entry name" value="ANK_REPEAT"/>
    <property type="match status" value="4"/>
</dbReference>
<feature type="repeat" description="ANK" evidence="3">
    <location>
        <begin position="106"/>
        <end position="144"/>
    </location>
</feature>
<dbReference type="InterPro" id="IPR002110">
    <property type="entry name" value="Ankyrin_rpt"/>
</dbReference>
<evidence type="ECO:0000256" key="2">
    <source>
        <dbReference type="ARBA" id="ARBA00023043"/>
    </source>
</evidence>
<dbReference type="Pfam" id="PF12796">
    <property type="entry name" value="Ank_2"/>
    <property type="match status" value="1"/>
</dbReference>
<dbReference type="GO" id="GO:0031436">
    <property type="term" value="C:BRCA1-BARD1 complex"/>
    <property type="evidence" value="ECO:0007669"/>
    <property type="project" value="TreeGrafter"/>
</dbReference>
<dbReference type="SMART" id="SM00248">
    <property type="entry name" value="ANK"/>
    <property type="match status" value="6"/>
</dbReference>
<evidence type="ECO:0000256" key="3">
    <source>
        <dbReference type="PROSITE-ProRule" id="PRU00023"/>
    </source>
</evidence>
<dbReference type="GO" id="GO:0004842">
    <property type="term" value="F:ubiquitin-protein transferase activity"/>
    <property type="evidence" value="ECO:0007669"/>
    <property type="project" value="TreeGrafter"/>
</dbReference>
<protein>
    <submittedName>
        <fullName evidence="5 6">Uncharacterized protein</fullName>
    </submittedName>
</protein>
<dbReference type="PROSITE" id="PS50297">
    <property type="entry name" value="ANK_REP_REGION"/>
    <property type="match status" value="2"/>
</dbReference>
<evidence type="ECO:0000256" key="1">
    <source>
        <dbReference type="ARBA" id="ARBA00022737"/>
    </source>
</evidence>
<reference evidence="5 7" key="2">
    <citation type="journal article" date="2013" name="Nature">
        <title>Insights into bilaterian evolution from three spiralian genomes.</title>
        <authorList>
            <person name="Simakov O."/>
            <person name="Marletaz F."/>
            <person name="Cho S.J."/>
            <person name="Edsinger-Gonzales E."/>
            <person name="Havlak P."/>
            <person name="Hellsten U."/>
            <person name="Kuo D.H."/>
            <person name="Larsson T."/>
            <person name="Lv J."/>
            <person name="Arendt D."/>
            <person name="Savage R."/>
            <person name="Osoegawa K."/>
            <person name="de Jong P."/>
            <person name="Grimwood J."/>
            <person name="Chapman J.A."/>
            <person name="Shapiro H."/>
            <person name="Aerts A."/>
            <person name="Otillar R.P."/>
            <person name="Terry A.Y."/>
            <person name="Boore J.L."/>
            <person name="Grigoriev I.V."/>
            <person name="Lindberg D.R."/>
            <person name="Seaver E.C."/>
            <person name="Weisblat D.A."/>
            <person name="Putnam N.H."/>
            <person name="Rokhsar D.S."/>
        </authorList>
    </citation>
    <scope>NUCLEOTIDE SEQUENCE</scope>
    <source>
        <strain evidence="5 7">I ESC-2004</strain>
    </source>
</reference>
<dbReference type="GO" id="GO:0070531">
    <property type="term" value="C:BRCA1-A complex"/>
    <property type="evidence" value="ECO:0007669"/>
    <property type="project" value="TreeGrafter"/>
</dbReference>
<feature type="repeat" description="ANK" evidence="3">
    <location>
        <begin position="182"/>
        <end position="214"/>
    </location>
</feature>
<feature type="repeat" description="ANK" evidence="3">
    <location>
        <begin position="149"/>
        <end position="181"/>
    </location>
</feature>
<feature type="compositionally biased region" description="Basic residues" evidence="4">
    <location>
        <begin position="330"/>
        <end position="339"/>
    </location>
</feature>
<dbReference type="AlphaFoldDB" id="R7URY2"/>
<dbReference type="EMBL" id="KB300949">
    <property type="protein sequence ID" value="ELU06146.1"/>
    <property type="molecule type" value="Genomic_DNA"/>
</dbReference>
<proteinExistence type="predicted"/>
<organism evidence="5">
    <name type="scientific">Capitella teleta</name>
    <name type="common">Polychaete worm</name>
    <dbReference type="NCBI Taxonomy" id="283909"/>
    <lineage>
        <taxon>Eukaryota</taxon>
        <taxon>Metazoa</taxon>
        <taxon>Spiralia</taxon>
        <taxon>Lophotrochozoa</taxon>
        <taxon>Annelida</taxon>
        <taxon>Polychaeta</taxon>
        <taxon>Sedentaria</taxon>
        <taxon>Scolecida</taxon>
        <taxon>Capitellidae</taxon>
        <taxon>Capitella</taxon>
    </lineage>
</organism>
<sequence>MGVAASRQEAFWECCGYGHTEIVEKFLEDKRIDVNWVSNTHDSCAIHTAAHGKTEIVKLLLKANCDVNKRDINDWTALNKAAYFCQPEVIDILLEKKADVQLKNSEGRAPLHEACRSQSKNEEGLGKIAQALVDAGSDLNSKSFDVGAADFTPLMFCGYHGHTEISKALIKAGCDINAQGSNGWTALHWAVDRNNTEMVKILLDAGVDPSIEGTRGELCIDRALTAEMRNILNNDGTVGVCANGAVPLTDVEAKLKAINDSIMMKSMQNQALARSNSMQLSPEEIHALDRRSPVSTNDGSESDRSLPATPEPSRRNSSGATSYDQLPQQRIKRKPRHFPGRGDTPPLAEPEEEGEIMFADDDEDDVPLTNGHAEPNANGRHDFEENDNDFNENLMP</sequence>
<reference evidence="7" key="1">
    <citation type="submission" date="2012-12" db="EMBL/GenBank/DDBJ databases">
        <authorList>
            <person name="Hellsten U."/>
            <person name="Grimwood J."/>
            <person name="Chapman J.A."/>
            <person name="Shapiro H."/>
            <person name="Aerts A."/>
            <person name="Otillar R.P."/>
            <person name="Terry A.Y."/>
            <person name="Boore J.L."/>
            <person name="Simakov O."/>
            <person name="Marletaz F."/>
            <person name="Cho S.-J."/>
            <person name="Edsinger-Gonzales E."/>
            <person name="Havlak P."/>
            <person name="Kuo D.-H."/>
            <person name="Larsson T."/>
            <person name="Lv J."/>
            <person name="Arendt D."/>
            <person name="Savage R."/>
            <person name="Osoegawa K."/>
            <person name="de Jong P."/>
            <person name="Lindberg D.R."/>
            <person name="Seaver E.C."/>
            <person name="Weisblat D.A."/>
            <person name="Putnam N.H."/>
            <person name="Grigoriev I.V."/>
            <person name="Rokhsar D.S."/>
        </authorList>
    </citation>
    <scope>NUCLEOTIDE SEQUENCE</scope>
    <source>
        <strain evidence="7">I ESC-2004</strain>
    </source>
</reference>
<feature type="compositionally biased region" description="Polar residues" evidence="4">
    <location>
        <begin position="315"/>
        <end position="328"/>
    </location>
</feature>
<dbReference type="Gene3D" id="1.25.40.20">
    <property type="entry name" value="Ankyrin repeat-containing domain"/>
    <property type="match status" value="2"/>
</dbReference>
<dbReference type="GO" id="GO:0085020">
    <property type="term" value="P:protein K6-linked ubiquitination"/>
    <property type="evidence" value="ECO:0007669"/>
    <property type="project" value="TreeGrafter"/>
</dbReference>
<dbReference type="SUPFAM" id="SSF48403">
    <property type="entry name" value="Ankyrin repeat"/>
    <property type="match status" value="1"/>
</dbReference>
<dbReference type="PANTHER" id="PTHR24171:SF8">
    <property type="entry name" value="BRCA1-ASSOCIATED RING DOMAIN PROTEIN 1"/>
    <property type="match status" value="1"/>
</dbReference>
<accession>R7URY2</accession>
<keyword evidence="7" id="KW-1185">Reference proteome</keyword>
<dbReference type="Pfam" id="PF13637">
    <property type="entry name" value="Ank_4"/>
    <property type="match status" value="1"/>
</dbReference>
<keyword evidence="1" id="KW-0677">Repeat</keyword>
<feature type="region of interest" description="Disordered" evidence="4">
    <location>
        <begin position="289"/>
        <end position="396"/>
    </location>
</feature>
<reference evidence="6" key="3">
    <citation type="submission" date="2015-06" db="UniProtKB">
        <authorList>
            <consortium name="EnsemblMetazoa"/>
        </authorList>
    </citation>
    <scope>IDENTIFICATION</scope>
</reference>
<feature type="compositionally biased region" description="Acidic residues" evidence="4">
    <location>
        <begin position="349"/>
        <end position="366"/>
    </location>
</feature>